<reference evidence="3" key="1">
    <citation type="submission" date="2022-01" db="EMBL/GenBank/DDBJ databases">
        <authorList>
            <person name="Braso-Vives M."/>
        </authorList>
    </citation>
    <scope>NUCLEOTIDE SEQUENCE</scope>
</reference>
<evidence type="ECO:0000256" key="1">
    <source>
        <dbReference type="SAM" id="MobiDB-lite"/>
    </source>
</evidence>
<accession>A0A8K0A1Z4</accession>
<feature type="signal peptide" evidence="2">
    <location>
        <begin position="1"/>
        <end position="30"/>
    </location>
</feature>
<gene>
    <name evidence="3" type="primary">Hypp3298</name>
    <name evidence="3" type="ORF">BLAG_LOCUS19804</name>
</gene>
<name>A0A8K0A1Z4_BRALA</name>
<dbReference type="EMBL" id="OV696690">
    <property type="protein sequence ID" value="CAH1266060.1"/>
    <property type="molecule type" value="Genomic_DNA"/>
</dbReference>
<dbReference type="OrthoDB" id="9449914at2759"/>
<keyword evidence="2" id="KW-0732">Signal</keyword>
<organism evidence="3 4">
    <name type="scientific">Branchiostoma lanceolatum</name>
    <name type="common">Common lancelet</name>
    <name type="synonym">Amphioxus lanceolatum</name>
    <dbReference type="NCBI Taxonomy" id="7740"/>
    <lineage>
        <taxon>Eukaryota</taxon>
        <taxon>Metazoa</taxon>
        <taxon>Chordata</taxon>
        <taxon>Cephalochordata</taxon>
        <taxon>Leptocardii</taxon>
        <taxon>Amphioxiformes</taxon>
        <taxon>Branchiostomatidae</taxon>
        <taxon>Branchiostoma</taxon>
    </lineage>
</organism>
<proteinExistence type="predicted"/>
<protein>
    <submittedName>
        <fullName evidence="3">Hypp3298 protein</fullName>
    </submittedName>
</protein>
<keyword evidence="4" id="KW-1185">Reference proteome</keyword>
<feature type="region of interest" description="Disordered" evidence="1">
    <location>
        <begin position="33"/>
        <end position="95"/>
    </location>
</feature>
<feature type="chain" id="PRO_5035475298" evidence="2">
    <location>
        <begin position="31"/>
        <end position="301"/>
    </location>
</feature>
<evidence type="ECO:0000313" key="3">
    <source>
        <dbReference type="EMBL" id="CAH1266060.1"/>
    </source>
</evidence>
<evidence type="ECO:0000256" key="2">
    <source>
        <dbReference type="SAM" id="SignalP"/>
    </source>
</evidence>
<sequence>MFNQLERLKMTTKFALCVLLVSMAVLSAEAWPRRGGGWRRPQHQPQNPPGSLDGTGYDVDSDPGALPEGEMPRPGGGRRGPPPHVSPEPMAVPTVPDQVAVPSVPDQVAVPTVPDQVAVPTVPDQVAVPSVPDQVTVPSAPDQVTVPSAQDQVTVPSVPDQVAVPSVPHQVAVPTVPHQVAVPTVPDQVAVQSVPHQVAVQSVPHQVAVQSAPDQVAVPIYQMTGAVLSDQKYPRAALKYPKVAALPTCPNFPKPISMVLPTFSHRRSRFDLHDPVIVLKSSLRYVDRKLLLSKDVSIFDD</sequence>
<dbReference type="AlphaFoldDB" id="A0A8K0A1Z4"/>
<evidence type="ECO:0000313" key="4">
    <source>
        <dbReference type="Proteomes" id="UP000838412"/>
    </source>
</evidence>
<dbReference type="Proteomes" id="UP000838412">
    <property type="component" value="Chromosome 5"/>
</dbReference>